<evidence type="ECO:0000313" key="8">
    <source>
        <dbReference type="Proteomes" id="UP000324629"/>
    </source>
</evidence>
<evidence type="ECO:0000256" key="2">
    <source>
        <dbReference type="ARBA" id="ARBA00006317"/>
    </source>
</evidence>
<protein>
    <recommendedName>
        <fullName evidence="6">Homeobox domain-containing protein</fullName>
    </recommendedName>
</protein>
<dbReference type="PANTHER" id="PTHR45874:SF4">
    <property type="entry name" value="HOMEOBOX PROTEIN ABDOMINAL-B"/>
    <property type="match status" value="1"/>
</dbReference>
<dbReference type="PANTHER" id="PTHR45874">
    <property type="entry name" value="HOMEOBOX PROTEIN ABDOMINAL-B"/>
    <property type="match status" value="1"/>
</dbReference>
<dbReference type="SUPFAM" id="SSF46689">
    <property type="entry name" value="Homeodomain-like"/>
    <property type="match status" value="1"/>
</dbReference>
<dbReference type="Gene3D" id="1.10.10.60">
    <property type="entry name" value="Homeodomain-like"/>
    <property type="match status" value="1"/>
</dbReference>
<evidence type="ECO:0000256" key="1">
    <source>
        <dbReference type="ARBA" id="ARBA00004123"/>
    </source>
</evidence>
<feature type="region of interest" description="Disordered" evidence="5">
    <location>
        <begin position="172"/>
        <end position="216"/>
    </location>
</feature>
<keyword evidence="3 4" id="KW-0371">Homeobox</keyword>
<feature type="region of interest" description="Disordered" evidence="5">
    <location>
        <begin position="47"/>
        <end position="68"/>
    </location>
</feature>
<dbReference type="InterPro" id="IPR001356">
    <property type="entry name" value="HD"/>
</dbReference>
<keyword evidence="8" id="KW-1185">Reference proteome</keyword>
<comment type="caution">
    <text evidence="7">The sequence shown here is derived from an EMBL/GenBank/DDBJ whole genome shotgun (WGS) entry which is preliminary data.</text>
</comment>
<dbReference type="InterPro" id="IPR009057">
    <property type="entry name" value="Homeodomain-like_sf"/>
</dbReference>
<evidence type="ECO:0000259" key="6">
    <source>
        <dbReference type="PROSITE" id="PS50071"/>
    </source>
</evidence>
<dbReference type="GO" id="GO:0000981">
    <property type="term" value="F:DNA-binding transcription factor activity, RNA polymerase II-specific"/>
    <property type="evidence" value="ECO:0007669"/>
    <property type="project" value="TreeGrafter"/>
</dbReference>
<dbReference type="Pfam" id="PF00046">
    <property type="entry name" value="Homeodomain"/>
    <property type="match status" value="1"/>
</dbReference>
<dbReference type="PROSITE" id="PS50071">
    <property type="entry name" value="HOMEOBOX_2"/>
    <property type="match status" value="1"/>
</dbReference>
<evidence type="ECO:0000256" key="3">
    <source>
        <dbReference type="PROSITE-ProRule" id="PRU00108"/>
    </source>
</evidence>
<evidence type="ECO:0000256" key="5">
    <source>
        <dbReference type="SAM" id="MobiDB-lite"/>
    </source>
</evidence>
<keyword evidence="3 4" id="KW-0238">DNA-binding</keyword>
<feature type="compositionally biased region" description="Polar residues" evidence="5">
    <location>
        <begin position="92"/>
        <end position="102"/>
    </location>
</feature>
<dbReference type="CDD" id="cd00086">
    <property type="entry name" value="homeodomain"/>
    <property type="match status" value="1"/>
</dbReference>
<sequence length="529" mass="58276">MPDEAHGYPLSVKPSMAAISVLESSLEKVEFPGPDLYYSHLSTVQPHANLRPDDSSNETSNLDSGDVNFDAQYSQRSKTITFTDPIPIPPTSNRSENGQVTGMSGLHVLDPITPFHSHPKSNKPSNQFFPFPLKLESCVFQRTSLDLSTSSVRPTSPIDIVRTECDRHNQELVYSRRSPSPTQLHSGVEYGLDSIRPKSSEPNSMESPQPFPNFKTPIKQSQTDEISYLIEPPHISRSADMFSAPFSSIESSIPCTTATIETSVSYFGSSAVPNFSSVGLASSLSSTGLNGLFNIDRCMSTVSDTVGLPQYANNFNYSSPEKAELNPLHFMLHSGSDGPGKLISGFHADPHFTLPPNSFSLGLSMMSGDQISYANPSTTPPNGVSPFPLRLSGLPLFPGSTPRSSQTVSTGPSTLHSSGQFAYPFASNVGLCDDEYGVDTETTHGETRSRKKRKPYTRYQTMVLENEFVGNAYITRQKRWEISCKLHLTERQTKQQRPIKLRCDTVSRTARQRKEDARHSMIYSRIQAG</sequence>
<evidence type="ECO:0000256" key="4">
    <source>
        <dbReference type="RuleBase" id="RU000682"/>
    </source>
</evidence>
<gene>
    <name evidence="7" type="ORF">DEA37_0011865</name>
</gene>
<comment type="subcellular location">
    <subcellularLocation>
        <location evidence="1 3 4">Nucleus</location>
    </subcellularLocation>
</comment>
<dbReference type="GO" id="GO:0005634">
    <property type="term" value="C:nucleus"/>
    <property type="evidence" value="ECO:0007669"/>
    <property type="project" value="UniProtKB-SubCell"/>
</dbReference>
<accession>A0A5J4NJE5</accession>
<feature type="region of interest" description="Disordered" evidence="5">
    <location>
        <begin position="81"/>
        <end position="105"/>
    </location>
</feature>
<dbReference type="AlphaFoldDB" id="A0A5J4NJE5"/>
<feature type="DNA-binding region" description="Homeobox" evidence="3">
    <location>
        <begin position="449"/>
        <end position="495"/>
    </location>
</feature>
<organism evidence="7 8">
    <name type="scientific">Paragonimus westermani</name>
    <dbReference type="NCBI Taxonomy" id="34504"/>
    <lineage>
        <taxon>Eukaryota</taxon>
        <taxon>Metazoa</taxon>
        <taxon>Spiralia</taxon>
        <taxon>Lophotrochozoa</taxon>
        <taxon>Platyhelminthes</taxon>
        <taxon>Trematoda</taxon>
        <taxon>Digenea</taxon>
        <taxon>Plagiorchiida</taxon>
        <taxon>Troglotremata</taxon>
        <taxon>Troglotrematidae</taxon>
        <taxon>Paragonimus</taxon>
    </lineage>
</organism>
<feature type="domain" description="Homeobox" evidence="6">
    <location>
        <begin position="447"/>
        <end position="494"/>
    </location>
</feature>
<evidence type="ECO:0000313" key="7">
    <source>
        <dbReference type="EMBL" id="KAA3675561.1"/>
    </source>
</evidence>
<dbReference type="SMART" id="SM00389">
    <property type="entry name" value="HOX"/>
    <property type="match status" value="1"/>
</dbReference>
<reference evidence="7 8" key="1">
    <citation type="journal article" date="2019" name="Gigascience">
        <title>Whole-genome sequence of the oriental lung fluke Paragonimus westermani.</title>
        <authorList>
            <person name="Oey H."/>
            <person name="Zakrzewski M."/>
            <person name="Narain K."/>
            <person name="Devi K.R."/>
            <person name="Agatsuma T."/>
            <person name="Nawaratna S."/>
            <person name="Gobert G.N."/>
            <person name="Jones M.K."/>
            <person name="Ragan M.A."/>
            <person name="McManus D.P."/>
            <person name="Krause L."/>
        </authorList>
    </citation>
    <scope>NUCLEOTIDE SEQUENCE [LARGE SCALE GENOMIC DNA]</scope>
    <source>
        <strain evidence="7 8">IND2009</strain>
    </source>
</reference>
<proteinExistence type="inferred from homology"/>
<dbReference type="Proteomes" id="UP000324629">
    <property type="component" value="Unassembled WGS sequence"/>
</dbReference>
<name>A0A5J4NJE5_9TREM</name>
<comment type="similarity">
    <text evidence="2">Belongs to the Abd-B homeobox family.</text>
</comment>
<dbReference type="InterPro" id="IPR046333">
    <property type="entry name" value="HXA10/ABDB-like"/>
</dbReference>
<dbReference type="GO" id="GO:0000978">
    <property type="term" value="F:RNA polymerase II cis-regulatory region sequence-specific DNA binding"/>
    <property type="evidence" value="ECO:0007669"/>
    <property type="project" value="TreeGrafter"/>
</dbReference>
<dbReference type="EMBL" id="QNGE01002452">
    <property type="protein sequence ID" value="KAA3675561.1"/>
    <property type="molecule type" value="Genomic_DNA"/>
</dbReference>
<keyword evidence="3 4" id="KW-0539">Nucleus</keyword>